<protein>
    <submittedName>
        <fullName evidence="2">Uncharacterized protein</fullName>
    </submittedName>
</protein>
<evidence type="ECO:0000313" key="3">
    <source>
        <dbReference type="Proteomes" id="UP000276215"/>
    </source>
</evidence>
<evidence type="ECO:0000256" key="1">
    <source>
        <dbReference type="SAM" id="Phobius"/>
    </source>
</evidence>
<feature type="transmembrane region" description="Helical" evidence="1">
    <location>
        <begin position="54"/>
        <end position="73"/>
    </location>
</feature>
<dbReference type="EMBL" id="ML120369">
    <property type="protein sequence ID" value="RPB02206.1"/>
    <property type="molecule type" value="Genomic_DNA"/>
</dbReference>
<evidence type="ECO:0000313" key="2">
    <source>
        <dbReference type="EMBL" id="RPB02206.1"/>
    </source>
</evidence>
<keyword evidence="3" id="KW-1185">Reference proteome</keyword>
<accession>A0A3N4JV21</accession>
<keyword evidence="1" id="KW-0812">Transmembrane</keyword>
<name>A0A3N4JV21_9PEZI</name>
<keyword evidence="1" id="KW-1133">Transmembrane helix</keyword>
<feature type="non-terminal residue" evidence="2">
    <location>
        <position position="1"/>
    </location>
</feature>
<reference evidence="2 3" key="1">
    <citation type="journal article" date="2018" name="Nat. Ecol. Evol.">
        <title>Pezizomycetes genomes reveal the molecular basis of ectomycorrhizal truffle lifestyle.</title>
        <authorList>
            <person name="Murat C."/>
            <person name="Payen T."/>
            <person name="Noel B."/>
            <person name="Kuo A."/>
            <person name="Morin E."/>
            <person name="Chen J."/>
            <person name="Kohler A."/>
            <person name="Krizsan K."/>
            <person name="Balestrini R."/>
            <person name="Da Silva C."/>
            <person name="Montanini B."/>
            <person name="Hainaut M."/>
            <person name="Levati E."/>
            <person name="Barry K.W."/>
            <person name="Belfiori B."/>
            <person name="Cichocki N."/>
            <person name="Clum A."/>
            <person name="Dockter R.B."/>
            <person name="Fauchery L."/>
            <person name="Guy J."/>
            <person name="Iotti M."/>
            <person name="Le Tacon F."/>
            <person name="Lindquist E.A."/>
            <person name="Lipzen A."/>
            <person name="Malagnac F."/>
            <person name="Mello A."/>
            <person name="Molinier V."/>
            <person name="Miyauchi S."/>
            <person name="Poulain J."/>
            <person name="Riccioni C."/>
            <person name="Rubini A."/>
            <person name="Sitrit Y."/>
            <person name="Splivallo R."/>
            <person name="Traeger S."/>
            <person name="Wang M."/>
            <person name="Zifcakova L."/>
            <person name="Wipf D."/>
            <person name="Zambonelli A."/>
            <person name="Paolocci F."/>
            <person name="Nowrousian M."/>
            <person name="Ottonello S."/>
            <person name="Baldrian P."/>
            <person name="Spatafora J.W."/>
            <person name="Henrissat B."/>
            <person name="Nagy L.G."/>
            <person name="Aury J.M."/>
            <person name="Wincker P."/>
            <person name="Grigoriev I.V."/>
            <person name="Bonfante P."/>
            <person name="Martin F.M."/>
        </authorList>
    </citation>
    <scope>NUCLEOTIDE SEQUENCE [LARGE SCALE GENOMIC DNA]</scope>
    <source>
        <strain evidence="2 3">120613-1</strain>
    </source>
</reference>
<feature type="transmembrane region" description="Helical" evidence="1">
    <location>
        <begin position="24"/>
        <end position="42"/>
    </location>
</feature>
<keyword evidence="1" id="KW-0472">Membrane</keyword>
<organism evidence="2 3">
    <name type="scientific">Choiromyces venosus 120613-1</name>
    <dbReference type="NCBI Taxonomy" id="1336337"/>
    <lineage>
        <taxon>Eukaryota</taxon>
        <taxon>Fungi</taxon>
        <taxon>Dikarya</taxon>
        <taxon>Ascomycota</taxon>
        <taxon>Pezizomycotina</taxon>
        <taxon>Pezizomycetes</taxon>
        <taxon>Pezizales</taxon>
        <taxon>Tuberaceae</taxon>
        <taxon>Choiromyces</taxon>
    </lineage>
</organism>
<dbReference type="Proteomes" id="UP000276215">
    <property type="component" value="Unassembled WGS sequence"/>
</dbReference>
<gene>
    <name evidence="2" type="ORF">L873DRAFT_1674049</name>
</gene>
<sequence>VEYGFGKTMNLWSLNKFNRNLKSGLFPVAGYFLVSVFLSNIYSCLYKNETYNHFYCDPTLIVFLLVITFKYYIRNYKYTIWLYFSLSSSFNKISSSN</sequence>
<proteinExistence type="predicted"/>
<dbReference type="AlphaFoldDB" id="A0A3N4JV21"/>